<dbReference type="WBParaSite" id="EgrG_002070800">
    <property type="protein sequence ID" value="EgrG_002070800"/>
    <property type="gene ID" value="EgrG_002070800"/>
</dbReference>
<evidence type="ECO:0000313" key="2">
    <source>
        <dbReference type="Proteomes" id="UP000492820"/>
    </source>
</evidence>
<dbReference type="Proteomes" id="UP000492820">
    <property type="component" value="Unassembled WGS sequence"/>
</dbReference>
<dbReference type="EMBL" id="CBLN010004482">
    <property type="protein sequence ID" value="CDI70232.1"/>
    <property type="molecule type" value="Genomic_DNA"/>
</dbReference>
<accession>U6FU68</accession>
<evidence type="ECO:0000313" key="3">
    <source>
        <dbReference type="WBParaSite" id="EgrG_002070800"/>
    </source>
</evidence>
<reference evidence="1 2" key="1">
    <citation type="journal article" date="2013" name="Nature">
        <title>The genomes of four tapeworm species reveal adaptations to parasitism.</title>
        <authorList>
            <person name="Tsai I.J."/>
            <person name="Zarowiecki M."/>
            <person name="Holroyd N."/>
            <person name="Garciarrubio A."/>
            <person name="Sanchez-Flores A."/>
            <person name="Brooks K.L."/>
            <person name="Tracey A."/>
            <person name="Bobes R.J."/>
            <person name="Fragoso G."/>
            <person name="Sciutto E."/>
            <person name="Aslett M."/>
            <person name="Beasley H."/>
            <person name="Bennett H.M."/>
            <person name="Cai J."/>
            <person name="Camicia F."/>
            <person name="Clark R."/>
            <person name="Cucher M."/>
            <person name="De Silva N."/>
            <person name="Day T.A."/>
            <person name="Deplazes P."/>
            <person name="Estrada K."/>
            <person name="Fernandez C."/>
            <person name="Holland P.W."/>
            <person name="Hou J."/>
            <person name="Hu S."/>
            <person name="Huckvale T."/>
            <person name="Hung S.S."/>
            <person name="Kamenetzky L."/>
            <person name="Keane J.A."/>
            <person name="Kiss F."/>
            <person name="Koziol U."/>
            <person name="Lambert O."/>
            <person name="Liu K."/>
            <person name="Luo X."/>
            <person name="Luo Y."/>
            <person name="Macchiaroli N."/>
            <person name="Nichol S."/>
            <person name="Paps J."/>
            <person name="Parkinson J."/>
            <person name="Pouchkina-Stantcheva N."/>
            <person name="Riddiford N."/>
            <person name="Rosenzvit M."/>
            <person name="Salinas G."/>
            <person name="Wasmuth J.D."/>
            <person name="Zamanian M."/>
            <person name="Zheng Y."/>
            <person name="Cai X."/>
            <person name="Soberon X."/>
            <person name="Olson P.D."/>
            <person name="Laclette J.P."/>
            <person name="Brehm K."/>
            <person name="Berriman M."/>
            <person name="Garciarrubio A."/>
            <person name="Bobes R.J."/>
            <person name="Fragoso G."/>
            <person name="Sanchez-Flores A."/>
            <person name="Estrada K."/>
            <person name="Cevallos M.A."/>
            <person name="Morett E."/>
            <person name="Gonzalez V."/>
            <person name="Portillo T."/>
            <person name="Ochoa-Leyva A."/>
            <person name="Jose M.V."/>
            <person name="Sciutto E."/>
            <person name="Landa A."/>
            <person name="Jimenez L."/>
            <person name="Valdes V."/>
            <person name="Carrero J.C."/>
            <person name="Larralde C."/>
            <person name="Morales-Montor J."/>
            <person name="Limon-Lason J."/>
            <person name="Soberon X."/>
            <person name="Laclette J.P."/>
        </authorList>
    </citation>
    <scope>NUCLEOTIDE SEQUENCE [LARGE SCALE GENOMIC DNA]</scope>
</reference>
<name>U6FU68_ECHGR</name>
<organism evidence="1">
    <name type="scientific">Echinococcus granulosus</name>
    <name type="common">Hydatid tapeworm</name>
    <dbReference type="NCBI Taxonomy" id="6210"/>
    <lineage>
        <taxon>Eukaryota</taxon>
        <taxon>Metazoa</taxon>
        <taxon>Spiralia</taxon>
        <taxon>Lophotrochozoa</taxon>
        <taxon>Platyhelminthes</taxon>
        <taxon>Cestoda</taxon>
        <taxon>Eucestoda</taxon>
        <taxon>Cyclophyllidea</taxon>
        <taxon>Taeniidae</taxon>
        <taxon>Echinococcus</taxon>
        <taxon>Echinococcus granulosus group</taxon>
    </lineage>
</organism>
<gene>
    <name evidence="1" type="ORF">EgrG_002070800</name>
</gene>
<dbReference type="AlphaFoldDB" id="U6FU68"/>
<sequence length="93" mass="10572">MTTLNLPGCLKSIKYREEKINEPGYTLVGAPVDPDTFGEVRVGDFNQQWWRKFQRAKRISKFEPDGVASTSVLVVMDVAVIKSADINLYLPRR</sequence>
<proteinExistence type="predicted"/>
<protein>
    <submittedName>
        <fullName evidence="3">MOSC domain-containing protein</fullName>
    </submittedName>
</protein>
<reference evidence="3" key="2">
    <citation type="submission" date="2020-10" db="UniProtKB">
        <authorList>
            <consortium name="WormBaseParasite"/>
        </authorList>
    </citation>
    <scope>IDENTIFICATION</scope>
</reference>
<evidence type="ECO:0000313" key="1">
    <source>
        <dbReference type="EMBL" id="CDI70232.1"/>
    </source>
</evidence>